<dbReference type="PANTHER" id="PTHR11727">
    <property type="entry name" value="DIMETHYLADENOSINE TRANSFERASE"/>
    <property type="match status" value="1"/>
</dbReference>
<comment type="catalytic activity">
    <reaction evidence="7">
        <text>adenosine(1518)/adenosine(1519) in 16S rRNA + 4 S-adenosyl-L-methionine = N(6)-dimethyladenosine(1518)/N(6)-dimethyladenosine(1519) in 16S rRNA + 4 S-adenosyl-L-homocysteine + 4 H(+)</text>
        <dbReference type="Rhea" id="RHEA:19609"/>
        <dbReference type="Rhea" id="RHEA-COMP:10232"/>
        <dbReference type="Rhea" id="RHEA-COMP:10233"/>
        <dbReference type="ChEBI" id="CHEBI:15378"/>
        <dbReference type="ChEBI" id="CHEBI:57856"/>
        <dbReference type="ChEBI" id="CHEBI:59789"/>
        <dbReference type="ChEBI" id="CHEBI:74411"/>
        <dbReference type="ChEBI" id="CHEBI:74493"/>
        <dbReference type="EC" id="2.1.1.182"/>
    </reaction>
</comment>
<dbReference type="PANTHER" id="PTHR11727:SF7">
    <property type="entry name" value="DIMETHYLADENOSINE TRANSFERASE-RELATED"/>
    <property type="match status" value="1"/>
</dbReference>
<dbReference type="GO" id="GO:0003723">
    <property type="term" value="F:RNA binding"/>
    <property type="evidence" value="ECO:0007669"/>
    <property type="project" value="UniProtKB-UniRule"/>
</dbReference>
<keyword evidence="5 7" id="KW-0949">S-adenosyl-L-methionine</keyword>
<dbReference type="EMBL" id="CP001817">
    <property type="protein sequence ID" value="AEH39683.1"/>
    <property type="molecule type" value="Genomic_DNA"/>
</dbReference>
<evidence type="ECO:0000313" key="10">
    <source>
        <dbReference type="EMBL" id="AEH39683.1"/>
    </source>
</evidence>
<dbReference type="InterPro" id="IPR023165">
    <property type="entry name" value="rRNA_Ade_diMease-like_C"/>
</dbReference>
<evidence type="ECO:0000256" key="7">
    <source>
        <dbReference type="HAMAP-Rule" id="MF_00607"/>
    </source>
</evidence>
<keyword evidence="6 7" id="KW-0694">RNA-binding</keyword>
<keyword evidence="2 7" id="KW-0698">rRNA processing</keyword>
<comment type="subcellular location">
    <subcellularLocation>
        <location evidence="7">Cytoplasm</location>
    </subcellularLocation>
</comment>
<evidence type="ECO:0000259" key="9">
    <source>
        <dbReference type="SMART" id="SM00650"/>
    </source>
</evidence>
<dbReference type="Proteomes" id="UP000006811">
    <property type="component" value="Chromosome"/>
</dbReference>
<dbReference type="NCBIfam" id="TIGR00755">
    <property type="entry name" value="ksgA"/>
    <property type="match status" value="1"/>
</dbReference>
<evidence type="ECO:0000256" key="4">
    <source>
        <dbReference type="ARBA" id="ARBA00022679"/>
    </source>
</evidence>
<evidence type="ECO:0000256" key="3">
    <source>
        <dbReference type="ARBA" id="ARBA00022603"/>
    </source>
</evidence>
<keyword evidence="1 7" id="KW-0963">Cytoplasm</keyword>
<dbReference type="KEGG" id="baj:BCTU_092"/>
<dbReference type="SUPFAM" id="SSF53335">
    <property type="entry name" value="S-adenosyl-L-methionine-dependent methyltransferases"/>
    <property type="match status" value="1"/>
</dbReference>
<dbReference type="Pfam" id="PF00398">
    <property type="entry name" value="RrnaAD"/>
    <property type="match status" value="1"/>
</dbReference>
<organism evidence="10 11">
    <name type="scientific">Buchnera aphidicola</name>
    <name type="common">Cinara tujafilina</name>
    <dbReference type="NCBI Taxonomy" id="261317"/>
    <lineage>
        <taxon>Bacteria</taxon>
        <taxon>Pseudomonadati</taxon>
        <taxon>Pseudomonadota</taxon>
        <taxon>Gammaproteobacteria</taxon>
        <taxon>Enterobacterales</taxon>
        <taxon>Erwiniaceae</taxon>
        <taxon>Buchnera</taxon>
    </lineage>
</organism>
<dbReference type="SMART" id="SM00650">
    <property type="entry name" value="rADc"/>
    <property type="match status" value="1"/>
</dbReference>
<comment type="similarity">
    <text evidence="7">Belongs to the class I-like SAM-binding methyltransferase superfamily. rRNA adenine N(6)-methyltransferase family. RsmA subfamily.</text>
</comment>
<evidence type="ECO:0000256" key="5">
    <source>
        <dbReference type="ARBA" id="ARBA00022691"/>
    </source>
</evidence>
<gene>
    <name evidence="7" type="primary">rsmA</name>
    <name evidence="7 10" type="synonym">ksgA</name>
    <name evidence="10" type="ORF">BCTU_092</name>
</gene>
<feature type="binding site" evidence="7 8">
    <location>
        <position position="66"/>
    </location>
    <ligand>
        <name>S-adenosyl-L-methionine</name>
        <dbReference type="ChEBI" id="CHEBI:59789"/>
    </ligand>
</feature>
<reference evidence="10 11" key="1">
    <citation type="journal article" date="2011" name="Appl. Environ. Microbiol.">
        <title>The genome of Buchnera aphidicola from the aphid Cinara tujafilina provides new clues about the evolutionary history of metabolic losses in bacterial endosymbionts.</title>
        <authorList>
            <person name="Lamelas A."/>
            <person name="Gosalbes M.J."/>
            <person name="Moya A."/>
            <person name="Latorre A."/>
        </authorList>
    </citation>
    <scope>NUCLEOTIDE SEQUENCE [LARGE SCALE GENOMIC DNA]</scope>
    <source>
        <strain evidence="11">Cinara tujafilina</strain>
    </source>
</reference>
<evidence type="ECO:0000256" key="2">
    <source>
        <dbReference type="ARBA" id="ARBA00022552"/>
    </source>
</evidence>
<dbReference type="GO" id="GO:0052908">
    <property type="term" value="F:16S rRNA (adenine(1518)-N(6)/adenine(1519)-N(6))-dimethyltransferase activity"/>
    <property type="evidence" value="ECO:0007669"/>
    <property type="project" value="UniProtKB-EC"/>
</dbReference>
<keyword evidence="4 7" id="KW-0808">Transferase</keyword>
<dbReference type="Gene3D" id="3.40.50.150">
    <property type="entry name" value="Vaccinia Virus protein VP39"/>
    <property type="match status" value="1"/>
</dbReference>
<dbReference type="GO" id="GO:0005829">
    <property type="term" value="C:cytosol"/>
    <property type="evidence" value="ECO:0007669"/>
    <property type="project" value="TreeGrafter"/>
</dbReference>
<evidence type="ECO:0000256" key="6">
    <source>
        <dbReference type="ARBA" id="ARBA00022884"/>
    </source>
</evidence>
<feature type="binding site" evidence="7 8">
    <location>
        <position position="20"/>
    </location>
    <ligand>
        <name>S-adenosyl-L-methionine</name>
        <dbReference type="ChEBI" id="CHEBI:59789"/>
    </ligand>
</feature>
<dbReference type="InterPro" id="IPR011530">
    <property type="entry name" value="rRNA_adenine_dimethylase"/>
</dbReference>
<keyword evidence="3 7" id="KW-0489">Methyltransferase</keyword>
<feature type="domain" description="Ribosomal RNA adenine methylase transferase N-terminal" evidence="9">
    <location>
        <begin position="25"/>
        <end position="198"/>
    </location>
</feature>
<dbReference type="OrthoDB" id="9814755at2"/>
<dbReference type="EC" id="2.1.1.182" evidence="7"/>
<evidence type="ECO:0000256" key="8">
    <source>
        <dbReference type="PROSITE-ProRule" id="PRU01026"/>
    </source>
</evidence>
<dbReference type="PROSITE" id="PS51689">
    <property type="entry name" value="SAM_RNA_A_N6_MT"/>
    <property type="match status" value="1"/>
</dbReference>
<dbReference type="eggNOG" id="COG0030">
    <property type="taxonomic scope" value="Bacteria"/>
</dbReference>
<proteinExistence type="inferred from homology"/>
<keyword evidence="11" id="KW-1185">Reference proteome</keyword>
<protein>
    <recommendedName>
        <fullName evidence="7">Ribosomal RNA small subunit methyltransferase A</fullName>
        <ecNumber evidence="7">2.1.1.182</ecNumber>
    </recommendedName>
    <alternativeName>
        <fullName evidence="7">16S rRNA (adenine(1518)-N(6)/adenine(1519)-N(6))-dimethyltransferase</fullName>
    </alternativeName>
    <alternativeName>
        <fullName evidence="7">16S rRNA dimethyladenosine transferase</fullName>
    </alternativeName>
    <alternativeName>
        <fullName evidence="7">16S rRNA dimethylase</fullName>
    </alternativeName>
    <alternativeName>
        <fullName evidence="7">S-adenosylmethionine-6-N', N'-adenosyl(rRNA) dimethyltransferase</fullName>
    </alternativeName>
</protein>
<dbReference type="HOGENOM" id="CLU_041220_0_0_6"/>
<sequence length="277" mass="33253">MNNIKFYSHIPNRKLGQNFLINKDIIKFIIKSINIKYNDKMLEIGPGLGSLTYPVSQIVKELIILEIDKSLHPILYDLKFKNHVKIIFANAMTFDYNNFFDKYQNKLIRFFGNLPYNISTAFLLHILRYKENIYDMHFMFQKEVADRIIAQPHDKKYGRLSIVVQFFFTIKYILSIEKIHFFPVPKVDSVFLKFSPINKLYKYNIIQYINTISYITKIAFQHRRKILKHTLCHLFHLKELSYFGINALQRAENISVKQYFQLTEYFIKKTNIKNIFY</sequence>
<feature type="binding site" evidence="7 8">
    <location>
        <position position="45"/>
    </location>
    <ligand>
        <name>S-adenosyl-L-methionine</name>
        <dbReference type="ChEBI" id="CHEBI:59789"/>
    </ligand>
</feature>
<comment type="function">
    <text evidence="7">Specifically dimethylates two adjacent adenosines (A1518 and A1519) in the loop of a conserved hairpin near the 3'-end of 16S rRNA in the 30S particle. May play a critical role in biogenesis of 30S subunits.</text>
</comment>
<feature type="binding site" evidence="7 8">
    <location>
        <position position="113"/>
    </location>
    <ligand>
        <name>S-adenosyl-L-methionine</name>
        <dbReference type="ChEBI" id="CHEBI:59789"/>
    </ligand>
</feature>
<evidence type="ECO:0000313" key="11">
    <source>
        <dbReference type="Proteomes" id="UP000006811"/>
    </source>
</evidence>
<dbReference type="HAMAP" id="MF_00607">
    <property type="entry name" value="16SrRNA_methyltr_A"/>
    <property type="match status" value="1"/>
</dbReference>
<feature type="binding site" evidence="7 8">
    <location>
        <position position="18"/>
    </location>
    <ligand>
        <name>S-adenosyl-L-methionine</name>
        <dbReference type="ChEBI" id="CHEBI:59789"/>
    </ligand>
</feature>
<dbReference type="STRING" id="261317.BCTU_092"/>
<dbReference type="AlphaFoldDB" id="F7WZ33"/>
<evidence type="ECO:0000256" key="1">
    <source>
        <dbReference type="ARBA" id="ARBA00022490"/>
    </source>
</evidence>
<comment type="caution">
    <text evidence="7 8">Lacks conserved residue(s) required for the propagation of feature annotation.</text>
</comment>
<dbReference type="InterPro" id="IPR001737">
    <property type="entry name" value="KsgA/Erm"/>
</dbReference>
<dbReference type="InterPro" id="IPR020598">
    <property type="entry name" value="rRNA_Ade_methylase_Trfase_N"/>
</dbReference>
<name>F7WZ33_9GAMM</name>
<accession>F7WZ33</accession>
<dbReference type="InterPro" id="IPR029063">
    <property type="entry name" value="SAM-dependent_MTases_sf"/>
</dbReference>
<dbReference type="Gene3D" id="1.10.8.100">
    <property type="entry name" value="Ribosomal RNA adenine dimethylase-like, domain 2"/>
    <property type="match status" value="1"/>
</dbReference>